<feature type="transmembrane region" description="Helical" evidence="9">
    <location>
        <begin position="203"/>
        <end position="222"/>
    </location>
</feature>
<evidence type="ECO:0000256" key="5">
    <source>
        <dbReference type="ARBA" id="ARBA00022692"/>
    </source>
</evidence>
<feature type="transmembrane region" description="Helical" evidence="9">
    <location>
        <begin position="174"/>
        <end position="191"/>
    </location>
</feature>
<evidence type="ECO:0000256" key="4">
    <source>
        <dbReference type="ARBA" id="ARBA00022475"/>
    </source>
</evidence>
<dbReference type="InterPro" id="IPR003566">
    <property type="entry name" value="Tcell_CD5"/>
</dbReference>
<feature type="region of interest" description="Disordered" evidence="8">
    <location>
        <begin position="1"/>
        <end position="48"/>
    </location>
</feature>
<feature type="transmembrane region" description="Helical" evidence="9">
    <location>
        <begin position="120"/>
        <end position="138"/>
    </location>
</feature>
<evidence type="ECO:0000256" key="7">
    <source>
        <dbReference type="ARBA" id="ARBA00023136"/>
    </source>
</evidence>
<comment type="subcellular location">
    <subcellularLocation>
        <location evidence="1">Cell membrane</location>
        <topology evidence="1">Multi-pass membrane protein</topology>
    </subcellularLocation>
</comment>
<evidence type="ECO:0000256" key="9">
    <source>
        <dbReference type="SAM" id="Phobius"/>
    </source>
</evidence>
<keyword evidence="3" id="KW-0813">Transport</keyword>
<keyword evidence="5 9" id="KW-0812">Transmembrane</keyword>
<dbReference type="Gene3D" id="1.10.3470.10">
    <property type="entry name" value="ABC transporter involved in vitamin B12 uptake, BtuC"/>
    <property type="match status" value="1"/>
</dbReference>
<protein>
    <submittedName>
        <fullName evidence="10">Iron chelate uptake ABC transporter family permease subunit</fullName>
    </submittedName>
</protein>
<reference evidence="10 11" key="1">
    <citation type="submission" date="2019-11" db="EMBL/GenBank/DDBJ databases">
        <authorList>
            <person name="Li X.-J."/>
            <person name="Feng X.-M."/>
        </authorList>
    </citation>
    <scope>NUCLEOTIDE SEQUENCE [LARGE SCALE GENOMIC DNA]</scope>
    <source>
        <strain evidence="10 11">XMNu-373</strain>
    </source>
</reference>
<keyword evidence="7 9" id="KW-0472">Membrane</keyword>
<dbReference type="InterPro" id="IPR037294">
    <property type="entry name" value="ABC_BtuC-like"/>
</dbReference>
<dbReference type="RefSeq" id="WP_162451373.1">
    <property type="nucleotide sequence ID" value="NZ_WLZY01000005.1"/>
</dbReference>
<feature type="transmembrane region" description="Helical" evidence="9">
    <location>
        <begin position="361"/>
        <end position="380"/>
    </location>
</feature>
<dbReference type="EMBL" id="WLZY01000005">
    <property type="protein sequence ID" value="NDL58683.1"/>
    <property type="molecule type" value="Genomic_DNA"/>
</dbReference>
<feature type="transmembrane region" description="Helical" evidence="9">
    <location>
        <begin position="150"/>
        <end position="168"/>
    </location>
</feature>
<dbReference type="SUPFAM" id="SSF81345">
    <property type="entry name" value="ABC transporter involved in vitamin B12 uptake, BtuC"/>
    <property type="match status" value="1"/>
</dbReference>
<dbReference type="InterPro" id="IPR000522">
    <property type="entry name" value="ABC_transptr_permease_BtuC"/>
</dbReference>
<evidence type="ECO:0000313" key="11">
    <source>
        <dbReference type="Proteomes" id="UP000460435"/>
    </source>
</evidence>
<dbReference type="CDD" id="cd06550">
    <property type="entry name" value="TM_ABC_iron-siderophores_like"/>
    <property type="match status" value="1"/>
</dbReference>
<comment type="similarity">
    <text evidence="2">Belongs to the binding-protein-dependent transport system permease family. FecCD subfamily.</text>
</comment>
<evidence type="ECO:0000256" key="3">
    <source>
        <dbReference type="ARBA" id="ARBA00022448"/>
    </source>
</evidence>
<name>A0A7K3M5U2_9ACTN</name>
<dbReference type="Pfam" id="PF01032">
    <property type="entry name" value="FecCD"/>
    <property type="match status" value="1"/>
</dbReference>
<feature type="transmembrane region" description="Helical" evidence="9">
    <location>
        <begin position="288"/>
        <end position="314"/>
    </location>
</feature>
<dbReference type="GO" id="GO:0005886">
    <property type="term" value="C:plasma membrane"/>
    <property type="evidence" value="ECO:0007669"/>
    <property type="project" value="UniProtKB-SubCell"/>
</dbReference>
<dbReference type="GO" id="GO:0033214">
    <property type="term" value="P:siderophore-iron import into cell"/>
    <property type="evidence" value="ECO:0007669"/>
    <property type="project" value="TreeGrafter"/>
</dbReference>
<sequence>MTGPPAVGSRRATTAPPNPAPPTTAPPGTTPPSTTTPSTTTPNTSPPVRTLRVGQIVSVPVGARSVVVGCLLTAAIMTTAVLTLTLGDLGLPVDRLRDMFGHGLSPQEEFVLGRLRGPRLAVAVTAGAGLGIAGALFQTVTRNPLGSPDVIGLAAGAGAGAAAFGLMWTGVLPLPMGALVGALVAMLLVYLGTGHGFSSPARMIIVGIGVNAMALAFIQWIITRTSREQATVIAAYLNGSTASRSWDDVRLMAVALVILLPLAAMLSRRLQVLEMGDEVAESLGARANLTRICTVIVAICCATAAVTVVGPVAFVALTAPQIGRRLTRATGPNIVVAALTGALILALADLIVQQGPLNTQLPVGILTAAVGGVYLGYLLIKEWKRVSV</sequence>
<evidence type="ECO:0000256" key="2">
    <source>
        <dbReference type="ARBA" id="ARBA00007935"/>
    </source>
</evidence>
<dbReference type="PANTHER" id="PTHR30472">
    <property type="entry name" value="FERRIC ENTEROBACTIN TRANSPORT SYSTEM PERMEASE PROTEIN"/>
    <property type="match status" value="1"/>
</dbReference>
<feature type="compositionally biased region" description="Pro residues" evidence="8">
    <location>
        <begin position="16"/>
        <end position="30"/>
    </location>
</feature>
<evidence type="ECO:0000256" key="6">
    <source>
        <dbReference type="ARBA" id="ARBA00022989"/>
    </source>
</evidence>
<keyword evidence="11" id="KW-1185">Reference proteome</keyword>
<comment type="caution">
    <text evidence="10">The sequence shown here is derived from an EMBL/GenBank/DDBJ whole genome shotgun (WGS) entry which is preliminary data.</text>
</comment>
<feature type="transmembrane region" description="Helical" evidence="9">
    <location>
        <begin position="334"/>
        <end position="352"/>
    </location>
</feature>
<feature type="compositionally biased region" description="Low complexity" evidence="8">
    <location>
        <begin position="31"/>
        <end position="47"/>
    </location>
</feature>
<accession>A0A7K3M5U2</accession>
<dbReference type="PRINTS" id="PR01409">
    <property type="entry name" value="TCELLCD5"/>
</dbReference>
<evidence type="ECO:0000256" key="1">
    <source>
        <dbReference type="ARBA" id="ARBA00004651"/>
    </source>
</evidence>
<keyword evidence="4" id="KW-1003">Cell membrane</keyword>
<evidence type="ECO:0000313" key="10">
    <source>
        <dbReference type="EMBL" id="NDL58683.1"/>
    </source>
</evidence>
<dbReference type="AlphaFoldDB" id="A0A7K3M5U2"/>
<gene>
    <name evidence="10" type="ORF">F7O44_16565</name>
</gene>
<keyword evidence="6 9" id="KW-1133">Transmembrane helix</keyword>
<proteinExistence type="inferred from homology"/>
<feature type="transmembrane region" description="Helical" evidence="9">
    <location>
        <begin position="66"/>
        <end position="87"/>
    </location>
</feature>
<dbReference type="Proteomes" id="UP000460435">
    <property type="component" value="Unassembled WGS sequence"/>
</dbReference>
<evidence type="ECO:0000256" key="8">
    <source>
        <dbReference type="SAM" id="MobiDB-lite"/>
    </source>
</evidence>
<dbReference type="PANTHER" id="PTHR30472:SF24">
    <property type="entry name" value="FERRIC ENTEROBACTIN TRANSPORT SYSTEM PERMEASE PROTEIN FEPG"/>
    <property type="match status" value="1"/>
</dbReference>
<dbReference type="GO" id="GO:0022857">
    <property type="term" value="F:transmembrane transporter activity"/>
    <property type="evidence" value="ECO:0007669"/>
    <property type="project" value="InterPro"/>
</dbReference>
<organism evidence="10 11">
    <name type="scientific">Phytoactinopolyspora mesophila</name>
    <dbReference type="NCBI Taxonomy" id="2650750"/>
    <lineage>
        <taxon>Bacteria</taxon>
        <taxon>Bacillati</taxon>
        <taxon>Actinomycetota</taxon>
        <taxon>Actinomycetes</taxon>
        <taxon>Jiangellales</taxon>
        <taxon>Jiangellaceae</taxon>
        <taxon>Phytoactinopolyspora</taxon>
    </lineage>
</organism>